<dbReference type="Pfam" id="PF22936">
    <property type="entry name" value="Pol_BBD"/>
    <property type="match status" value="1"/>
</dbReference>
<feature type="compositionally biased region" description="Polar residues" evidence="6">
    <location>
        <begin position="224"/>
        <end position="250"/>
    </location>
</feature>
<feature type="compositionally biased region" description="Polar residues" evidence="6">
    <location>
        <begin position="259"/>
        <end position="275"/>
    </location>
</feature>
<keyword evidence="5" id="KW-0863">Zinc-finger</keyword>
<dbReference type="OrthoDB" id="1737296at2759"/>
<dbReference type="SMR" id="A0A8T3AIV7"/>
<dbReference type="GO" id="GO:0008270">
    <property type="term" value="F:zinc ion binding"/>
    <property type="evidence" value="ECO:0007669"/>
    <property type="project" value="UniProtKB-KW"/>
</dbReference>
<dbReference type="Gene3D" id="3.30.420.10">
    <property type="entry name" value="Ribonuclease H-like superfamily/Ribonuclease H"/>
    <property type="match status" value="1"/>
</dbReference>
<dbReference type="Pfam" id="PF07727">
    <property type="entry name" value="RVT_2"/>
    <property type="match status" value="1"/>
</dbReference>
<gene>
    <name evidence="9" type="ORF">KFK09_022365</name>
</gene>
<dbReference type="PANTHER" id="PTHR42648:SF26">
    <property type="entry name" value="INTEGRASE CATALYTIC DOMAIN-CONTAINING PROTEIN"/>
    <property type="match status" value="1"/>
</dbReference>
<evidence type="ECO:0000256" key="3">
    <source>
        <dbReference type="ARBA" id="ARBA00022750"/>
    </source>
</evidence>
<dbReference type="InterPro" id="IPR013103">
    <property type="entry name" value="RVT_2"/>
</dbReference>
<keyword evidence="5" id="KW-0862">Zinc</keyword>
<dbReference type="InterPro" id="IPR025724">
    <property type="entry name" value="GAG-pre-integrase_dom"/>
</dbReference>
<dbReference type="InterPro" id="IPR001878">
    <property type="entry name" value="Znf_CCHC"/>
</dbReference>
<evidence type="ECO:0000256" key="1">
    <source>
        <dbReference type="ARBA" id="ARBA00022670"/>
    </source>
</evidence>
<keyword evidence="4" id="KW-0378">Hydrolase</keyword>
<feature type="region of interest" description="Disordered" evidence="6">
    <location>
        <begin position="224"/>
        <end position="279"/>
    </location>
</feature>
<dbReference type="InterPro" id="IPR057670">
    <property type="entry name" value="SH3_retrovirus"/>
</dbReference>
<sequence>MGDQGSVNSGTPPANHSDSAESAIVIPQPLKFLVSNIKNLAPHPLTSENYPIWRIQILQQFTANGYNGHLTGTIQAPADENSDAYTRWRIVDSNLLSALFSTVSQPVLPYIITSTSTNEAWTILEKRLQPTSRSRVMQLKNELYRVTMRDQTLQDYLTRIKSIVDNIAASGSRIEPEDVMLHILNGLPPTYNSFKSTIRNSLLPIDLDTFYSLLCNEEIHLQQELSQDQQPTGTPANALYASSSNQSRGRPNNRRTFKNKNQQASYPPPSSTQSIPMIPNQPRPTCQICGKIGHIALNCWHRNNPKYAPTEFKQPRALLANPPNLVNQDWVLDSGASAHITPDASNLYHPMTYSGSDNISIANGTSLPIHSSGQGLLPLPDSTRKLHLRNLLHVPTLTHNLLSVSKLTTDNFVSISFDANGFTIKDLQDHRPLLHGRLHNGLYRIELSQDSRHKALATTHSSANDWHARLGHPSSHVLNTLAIRFSEISSVSHSFSCTSCKLAKSHKLAFNKNTSTTISAFELLHTDVWGPASHQSIDGYRYYVVFIDDYTRYSWLYLMHSKQETLSKFKILCNLIQTQHGCTPKALRTDGGGEFTGLEFRNYLRDRGIHQQISCPHTPEQNGLAERKHRHLLDLTRALLHASSLPYKFWAEALTTAHYLINLLPSKAISLQIPYEKLYKIPPTYSHLRTFGCQCFPWLKPYTQTKLAPRSANCVFLGYSATHKGYKCHDIHTGRTYISRHVQFNEHHFPYKELPQSPDSSPTIPSKSISPFLLPPHTALPTNTTEPLMVSHSTSPLLIPATTQTTSFDRNHSDCAHPLHIDSPPNISQQPTHPMQTRLKSGISKPRQLLNLLTHVQSPPTPTTFNQASKIDVWKQAMATEYDALMKQNTWTLVPCPANKPVLGCKWTYKTKLLPNGQIDRHKARLVALGYDQQFGINYTETFSPVAKMPTIRFLLTVAVNRKWPMYQLDVSNAFLHGDLDADIYMKQPPGFVNSATSNLVCKLRKSLYGLKQAPRQWFNKLTGFLQSQGFEFSRSDPSLLILHKHNIQIYILIYVDDFLVTGNNDSAIQLLLRQLQSHFDLKQLGQISLFLGIQVTQSNSGYFLSQHHYASKLLRDAGYADCKSAPTPAVPNRKNITSSSQPFGDPTLYRKLAGSLQYLSITRPDIAFATNQVCQHMQNPSDLDFKALKRILRYIKGTIDHGLPITKGPLELHTYTDADWAADTSDRKSISGYCTFLGRTLLTWTVKKQVTVAKSSTEAEYRSLSAATSEVIWLRRLAEELGIPQPSPTTIYCDNTSAIAIAKNPVFHNRTKHIEIDYHFIRQHINTKAIQLQHIASKDQLADILTKAFTISRFTELRSKLTIRSANDQLEGGYKQHKTD</sequence>
<dbReference type="GO" id="GO:0004190">
    <property type="term" value="F:aspartic-type endopeptidase activity"/>
    <property type="evidence" value="ECO:0007669"/>
    <property type="project" value="UniProtKB-KW"/>
</dbReference>
<comment type="caution">
    <text evidence="9">The sequence shown here is derived from an EMBL/GenBank/DDBJ whole genome shotgun (WGS) entry which is preliminary data.</text>
</comment>
<keyword evidence="1" id="KW-0645">Protease</keyword>
<feature type="region of interest" description="Disordered" evidence="6">
    <location>
        <begin position="1"/>
        <end position="20"/>
    </location>
</feature>
<evidence type="ECO:0000313" key="10">
    <source>
        <dbReference type="Proteomes" id="UP000829196"/>
    </source>
</evidence>
<evidence type="ECO:0000256" key="5">
    <source>
        <dbReference type="PROSITE-ProRule" id="PRU00047"/>
    </source>
</evidence>
<dbReference type="SUPFAM" id="SSF53098">
    <property type="entry name" value="Ribonuclease H-like"/>
    <property type="match status" value="1"/>
</dbReference>
<keyword evidence="3" id="KW-0064">Aspartyl protease</keyword>
<evidence type="ECO:0000259" key="7">
    <source>
        <dbReference type="PROSITE" id="PS50158"/>
    </source>
</evidence>
<dbReference type="Proteomes" id="UP000829196">
    <property type="component" value="Unassembled WGS sequence"/>
</dbReference>
<reference evidence="9" key="1">
    <citation type="journal article" date="2022" name="Front. Genet.">
        <title>Chromosome-Scale Assembly of the Dendrobium nobile Genome Provides Insights Into the Molecular Mechanism of the Biosynthesis of the Medicinal Active Ingredient of Dendrobium.</title>
        <authorList>
            <person name="Xu Q."/>
            <person name="Niu S.-C."/>
            <person name="Li K.-L."/>
            <person name="Zheng P.-J."/>
            <person name="Zhang X.-J."/>
            <person name="Jia Y."/>
            <person name="Liu Y."/>
            <person name="Niu Y.-X."/>
            <person name="Yu L.-H."/>
            <person name="Chen D.-F."/>
            <person name="Zhang G.-Q."/>
        </authorList>
    </citation>
    <scope>NUCLEOTIDE SEQUENCE</scope>
    <source>
        <tissue evidence="9">Leaf</tissue>
    </source>
</reference>
<proteinExistence type="predicted"/>
<dbReference type="PANTHER" id="PTHR42648">
    <property type="entry name" value="TRANSPOSASE, PUTATIVE-RELATED"/>
    <property type="match status" value="1"/>
</dbReference>
<keyword evidence="2" id="KW-0479">Metal-binding</keyword>
<dbReference type="CDD" id="cd09272">
    <property type="entry name" value="RNase_HI_RT_Ty1"/>
    <property type="match status" value="1"/>
</dbReference>
<dbReference type="GO" id="GO:0003676">
    <property type="term" value="F:nucleic acid binding"/>
    <property type="evidence" value="ECO:0007669"/>
    <property type="project" value="InterPro"/>
</dbReference>
<dbReference type="InterPro" id="IPR001584">
    <property type="entry name" value="Integrase_cat-core"/>
</dbReference>
<feature type="domain" description="CCHC-type" evidence="7">
    <location>
        <begin position="286"/>
        <end position="299"/>
    </location>
</feature>
<dbReference type="SUPFAM" id="SSF56672">
    <property type="entry name" value="DNA/RNA polymerases"/>
    <property type="match status" value="1"/>
</dbReference>
<dbReference type="InterPro" id="IPR043502">
    <property type="entry name" value="DNA/RNA_pol_sf"/>
</dbReference>
<dbReference type="Pfam" id="PF13976">
    <property type="entry name" value="gag_pre-integrs"/>
    <property type="match status" value="1"/>
</dbReference>
<dbReference type="Pfam" id="PF00665">
    <property type="entry name" value="rve"/>
    <property type="match status" value="1"/>
</dbReference>
<dbReference type="InterPro" id="IPR036397">
    <property type="entry name" value="RNaseH_sf"/>
</dbReference>
<dbReference type="InterPro" id="IPR039537">
    <property type="entry name" value="Retrotran_Ty1/copia-like"/>
</dbReference>
<evidence type="ECO:0000256" key="6">
    <source>
        <dbReference type="SAM" id="MobiDB-lite"/>
    </source>
</evidence>
<evidence type="ECO:0000313" key="9">
    <source>
        <dbReference type="EMBL" id="KAI0496058.1"/>
    </source>
</evidence>
<dbReference type="Pfam" id="PF14223">
    <property type="entry name" value="Retrotran_gag_2"/>
    <property type="match status" value="1"/>
</dbReference>
<accession>A0A8T3AIV7</accession>
<evidence type="ECO:0000256" key="4">
    <source>
        <dbReference type="ARBA" id="ARBA00022801"/>
    </source>
</evidence>
<dbReference type="GO" id="GO:0015074">
    <property type="term" value="P:DNA integration"/>
    <property type="evidence" value="ECO:0007669"/>
    <property type="project" value="InterPro"/>
</dbReference>
<dbReference type="GO" id="GO:0006508">
    <property type="term" value="P:proteolysis"/>
    <property type="evidence" value="ECO:0007669"/>
    <property type="project" value="UniProtKB-KW"/>
</dbReference>
<dbReference type="PROSITE" id="PS50158">
    <property type="entry name" value="ZF_CCHC"/>
    <property type="match status" value="1"/>
</dbReference>
<name>A0A8T3AIV7_DENNO</name>
<feature type="domain" description="Integrase catalytic" evidence="8">
    <location>
        <begin position="512"/>
        <end position="682"/>
    </location>
</feature>
<keyword evidence="10" id="KW-1185">Reference proteome</keyword>
<protein>
    <recommendedName>
        <fullName evidence="11">Retrovirus-related Pol polyprotein from transposon TNT 1-94</fullName>
    </recommendedName>
</protein>
<dbReference type="Pfam" id="PF25597">
    <property type="entry name" value="SH3_retrovirus"/>
    <property type="match status" value="1"/>
</dbReference>
<evidence type="ECO:0000259" key="8">
    <source>
        <dbReference type="PROSITE" id="PS50994"/>
    </source>
</evidence>
<dbReference type="InterPro" id="IPR012337">
    <property type="entry name" value="RNaseH-like_sf"/>
</dbReference>
<feature type="compositionally biased region" description="Polar residues" evidence="6">
    <location>
        <begin position="1"/>
        <end position="17"/>
    </location>
</feature>
<evidence type="ECO:0008006" key="11">
    <source>
        <dbReference type="Google" id="ProtNLM"/>
    </source>
</evidence>
<dbReference type="PROSITE" id="PS50994">
    <property type="entry name" value="INTEGRASE"/>
    <property type="match status" value="1"/>
</dbReference>
<evidence type="ECO:0000256" key="2">
    <source>
        <dbReference type="ARBA" id="ARBA00022723"/>
    </source>
</evidence>
<organism evidence="9 10">
    <name type="scientific">Dendrobium nobile</name>
    <name type="common">Orchid</name>
    <dbReference type="NCBI Taxonomy" id="94219"/>
    <lineage>
        <taxon>Eukaryota</taxon>
        <taxon>Viridiplantae</taxon>
        <taxon>Streptophyta</taxon>
        <taxon>Embryophyta</taxon>
        <taxon>Tracheophyta</taxon>
        <taxon>Spermatophyta</taxon>
        <taxon>Magnoliopsida</taxon>
        <taxon>Liliopsida</taxon>
        <taxon>Asparagales</taxon>
        <taxon>Orchidaceae</taxon>
        <taxon>Epidendroideae</taxon>
        <taxon>Malaxideae</taxon>
        <taxon>Dendrobiinae</taxon>
        <taxon>Dendrobium</taxon>
    </lineage>
</organism>
<dbReference type="InterPro" id="IPR054722">
    <property type="entry name" value="PolX-like_BBD"/>
</dbReference>
<dbReference type="EMBL" id="JAGYWB010000016">
    <property type="protein sequence ID" value="KAI0496058.1"/>
    <property type="molecule type" value="Genomic_DNA"/>
</dbReference>